<comment type="caution">
    <text evidence="7">The sequence shown here is derived from an EMBL/GenBank/DDBJ whole genome shotgun (WGS) entry which is preliminary data.</text>
</comment>
<dbReference type="GO" id="GO:0051301">
    <property type="term" value="P:cell division"/>
    <property type="evidence" value="ECO:0007669"/>
    <property type="project" value="UniProtKB-UniRule"/>
</dbReference>
<feature type="domain" description="TolB N-terminal" evidence="6">
    <location>
        <begin position="28"/>
        <end position="128"/>
    </location>
</feature>
<gene>
    <name evidence="5 7" type="primary">tolB</name>
    <name evidence="7" type="ORF">EVB03_09560</name>
</gene>
<comment type="subcellular location">
    <subcellularLocation>
        <location evidence="1 5">Periplasm</location>
    </subcellularLocation>
</comment>
<dbReference type="Gene3D" id="2.120.10.30">
    <property type="entry name" value="TolB, C-terminal domain"/>
    <property type="match status" value="1"/>
</dbReference>
<evidence type="ECO:0000256" key="1">
    <source>
        <dbReference type="ARBA" id="ARBA00004418"/>
    </source>
</evidence>
<comment type="function">
    <text evidence="5">Part of the Tol-Pal system, which plays a role in outer membrane invagination during cell division and is important for maintaining outer membrane integrity.</text>
</comment>
<dbReference type="AlphaFoldDB" id="A0A520MBT8"/>
<name>A0A520MBT8_9GAMM</name>
<keyword evidence="5" id="KW-0132">Cell division</keyword>
<comment type="subunit">
    <text evidence="5">The Tol-Pal system is composed of five core proteins: the inner membrane proteins TolA, TolQ and TolR, the periplasmic protein TolB and the outer membrane protein Pal. They form a network linking the inner and outer membranes and the peptidoglycan layer.</text>
</comment>
<dbReference type="InterPro" id="IPR011659">
    <property type="entry name" value="WD40"/>
</dbReference>
<evidence type="ECO:0000259" key="6">
    <source>
        <dbReference type="Pfam" id="PF04052"/>
    </source>
</evidence>
<dbReference type="GO" id="GO:0042597">
    <property type="term" value="C:periplasmic space"/>
    <property type="evidence" value="ECO:0007669"/>
    <property type="project" value="UniProtKB-SubCell"/>
</dbReference>
<accession>A0A520MBT8</accession>
<dbReference type="EMBL" id="SHBP01000025">
    <property type="protein sequence ID" value="RZO18663.1"/>
    <property type="molecule type" value="Genomic_DNA"/>
</dbReference>
<dbReference type="GO" id="GO:0017038">
    <property type="term" value="P:protein import"/>
    <property type="evidence" value="ECO:0007669"/>
    <property type="project" value="InterPro"/>
</dbReference>
<protein>
    <recommendedName>
        <fullName evidence="5">Tol-Pal system protein TolB</fullName>
    </recommendedName>
</protein>
<dbReference type="HAMAP" id="MF_00671">
    <property type="entry name" value="TolB"/>
    <property type="match status" value="1"/>
</dbReference>
<evidence type="ECO:0000256" key="4">
    <source>
        <dbReference type="ARBA" id="ARBA00022764"/>
    </source>
</evidence>
<keyword evidence="4 5" id="KW-0574">Periplasm</keyword>
<dbReference type="InterPro" id="IPR007195">
    <property type="entry name" value="TolB_N"/>
</dbReference>
<dbReference type="SUPFAM" id="SSF52964">
    <property type="entry name" value="TolB, N-terminal domain"/>
    <property type="match status" value="1"/>
</dbReference>
<dbReference type="InterPro" id="IPR014167">
    <property type="entry name" value="Tol-Pal_TolB"/>
</dbReference>
<evidence type="ECO:0000313" key="7">
    <source>
        <dbReference type="EMBL" id="RZO18663.1"/>
    </source>
</evidence>
<evidence type="ECO:0000256" key="3">
    <source>
        <dbReference type="ARBA" id="ARBA00022729"/>
    </source>
</evidence>
<dbReference type="PANTHER" id="PTHR36842:SF1">
    <property type="entry name" value="PROTEIN TOLB"/>
    <property type="match status" value="1"/>
</dbReference>
<dbReference type="PANTHER" id="PTHR36842">
    <property type="entry name" value="PROTEIN TOLB HOMOLOG"/>
    <property type="match status" value="1"/>
</dbReference>
<reference evidence="7 8" key="1">
    <citation type="submission" date="2019-02" db="EMBL/GenBank/DDBJ databases">
        <title>Prokaryotic population dynamics and viral predation in marine succession experiment using metagenomics: the confinement effect.</title>
        <authorList>
            <person name="Haro-Moreno J.M."/>
            <person name="Rodriguez-Valera F."/>
            <person name="Lopez-Perez M."/>
        </authorList>
    </citation>
    <scope>NUCLEOTIDE SEQUENCE [LARGE SCALE GENOMIC DNA]</scope>
    <source>
        <strain evidence="7">MED-G170</strain>
    </source>
</reference>
<evidence type="ECO:0000256" key="2">
    <source>
        <dbReference type="ARBA" id="ARBA00009820"/>
    </source>
</evidence>
<dbReference type="InterPro" id="IPR011042">
    <property type="entry name" value="6-blade_b-propeller_TolB-like"/>
</dbReference>
<sequence length="432" mass="47625">MFLNHSVKIFLLSSILAIAPATAWGELVIRVTQGNDRPTIVAIPPMVMAGAQLSEDISSIVESDLERSGLFKVVPRNNMLSFPSDADDVYFRDWRLLGSEYLLVGAVTKGDDLIELSFSLLNVNAQNTVFKHSVRGTEDQLRDLAHMASDKVYEEITGIRGAFSTRLAYVTADQVDGNFVYKLNVSDSDGAREKLMLESSEPIMSPAWAPSGDELAYVSFETGRPAIWRQSLVTAARKQLTNFRGLNGAPAWSPDGKKLAMVLSKDGNPEIYILDLMSNKLSRLTRHFAIDTEPTWEPDGKSLLFTSDRGGTPQIYKLTVASKAVQRITFRGNYNARPSLAPDGRTLVVVHRESDVFHIATLDLKTRRMVELTETRLDESPTVAPNGAMLIYATKQGDRGVLSAVSLDAGIKYSLPAKSGDVREPAWSPFLR</sequence>
<dbReference type="SUPFAM" id="SSF69304">
    <property type="entry name" value="Tricorn protease N-terminal domain"/>
    <property type="match status" value="1"/>
</dbReference>
<comment type="similarity">
    <text evidence="2 5">Belongs to the TolB family.</text>
</comment>
<keyword evidence="5" id="KW-0131">Cell cycle</keyword>
<proteinExistence type="inferred from homology"/>
<evidence type="ECO:0000256" key="5">
    <source>
        <dbReference type="HAMAP-Rule" id="MF_00671"/>
    </source>
</evidence>
<dbReference type="NCBIfam" id="TIGR02800">
    <property type="entry name" value="propeller_TolB"/>
    <property type="match status" value="1"/>
</dbReference>
<dbReference type="Pfam" id="PF04052">
    <property type="entry name" value="TolB_N"/>
    <property type="match status" value="1"/>
</dbReference>
<dbReference type="Gene3D" id="3.40.50.10070">
    <property type="entry name" value="TolB, N-terminal domain"/>
    <property type="match status" value="1"/>
</dbReference>
<organism evidence="7 8">
    <name type="scientific">SAR92 clade bacterium</name>
    <dbReference type="NCBI Taxonomy" id="2315479"/>
    <lineage>
        <taxon>Bacteria</taxon>
        <taxon>Pseudomonadati</taxon>
        <taxon>Pseudomonadota</taxon>
        <taxon>Gammaproteobacteria</taxon>
        <taxon>Cellvibrionales</taxon>
        <taxon>Porticoccaceae</taxon>
        <taxon>SAR92 clade</taxon>
    </lineage>
</organism>
<dbReference type="Proteomes" id="UP000315889">
    <property type="component" value="Unassembled WGS sequence"/>
</dbReference>
<dbReference type="Pfam" id="PF07676">
    <property type="entry name" value="PD40"/>
    <property type="match status" value="4"/>
</dbReference>
<keyword evidence="3 5" id="KW-0732">Signal</keyword>
<evidence type="ECO:0000313" key="8">
    <source>
        <dbReference type="Proteomes" id="UP000315889"/>
    </source>
</evidence>